<sequence>MTACGVTPNASPMGTSAAAATVLRGLQKQVTLLREDKLLLNAQVSTPIPSKLSQASLLAFANRENRKVNVASMIGWRPSSQVTTSTPLYSQLYTTPGPNCGVYTARTACEAVPLAGCATLVALRRRGVPEPVRPFHLAAWHLRWLEDRGQDGRRAVMATRS</sequence>
<accession>A0A6L0WXF6</accession>
<dbReference type="Proteomes" id="UP000255414">
    <property type="component" value="Chromosome 16"/>
</dbReference>
<reference evidence="1" key="1">
    <citation type="submission" date="2020-06" db="EMBL/GenBank/DDBJ databases">
        <authorList>
            <person name="Gonzalez-de la Fuente S."/>
            <person name="Peiro-Pastor R."/>
            <person name="Rastrojo A."/>
            <person name="Moreno J."/>
            <person name="Carrasco-Ramiro F."/>
            <person name="Requena JM."/>
            <person name="Aguado B."/>
        </authorList>
    </citation>
    <scope>NUCLEOTIDE SEQUENCE</scope>
</reference>
<organism evidence="1 2">
    <name type="scientific">Leishmania infantum</name>
    <dbReference type="NCBI Taxonomy" id="5671"/>
    <lineage>
        <taxon>Eukaryota</taxon>
        <taxon>Discoba</taxon>
        <taxon>Euglenozoa</taxon>
        <taxon>Kinetoplastea</taxon>
        <taxon>Metakinetoplastina</taxon>
        <taxon>Trypanosomatida</taxon>
        <taxon>Trypanosomatidae</taxon>
        <taxon>Leishmaniinae</taxon>
        <taxon>Leishmania</taxon>
    </lineage>
</organism>
<dbReference type="EMBL" id="LR812949">
    <property type="protein sequence ID" value="CAC9474792.1"/>
    <property type="molecule type" value="Genomic_DNA"/>
</dbReference>
<evidence type="ECO:0000313" key="2">
    <source>
        <dbReference type="Proteomes" id="UP000255414"/>
    </source>
</evidence>
<gene>
    <name evidence="1" type="ORF">LINF_160010600</name>
</gene>
<name>A0A6L0WXF6_LEIIN</name>
<proteinExistence type="predicted"/>
<protein>
    <submittedName>
        <fullName evidence="1">Hypothetical_protein</fullName>
    </submittedName>
</protein>
<evidence type="ECO:0000313" key="1">
    <source>
        <dbReference type="EMBL" id="CAC9474792.1"/>
    </source>
</evidence>
<dbReference type="AlphaFoldDB" id="A0A6L0WXF6"/>
<dbReference type="VEuPathDB" id="TriTrypDB:LINF_160010600"/>